<organism evidence="1 2">
    <name type="scientific">Bacillus cereus HuB4-4</name>
    <dbReference type="NCBI Taxonomy" id="1053211"/>
    <lineage>
        <taxon>Bacteria</taxon>
        <taxon>Bacillati</taxon>
        <taxon>Bacillota</taxon>
        <taxon>Bacilli</taxon>
        <taxon>Bacillales</taxon>
        <taxon>Bacillaceae</taxon>
        <taxon>Bacillus</taxon>
        <taxon>Bacillus cereus group</taxon>
    </lineage>
</organism>
<gene>
    <name evidence="1" type="ORF">IGM_01914</name>
</gene>
<sequence length="40" mass="4707">MSKKIAISITDYFEDIEYTEPLKSFNQKSFELTTIEMEEG</sequence>
<protein>
    <submittedName>
        <fullName evidence="1">Uncharacterized protein</fullName>
    </submittedName>
</protein>
<comment type="caution">
    <text evidence="1">The sequence shown here is derived from an EMBL/GenBank/DDBJ whole genome shotgun (WGS) entry which is preliminary data.</text>
</comment>
<proteinExistence type="predicted"/>
<accession>A0A9W5QWM9</accession>
<reference evidence="1 2" key="1">
    <citation type="submission" date="2012-12" db="EMBL/GenBank/DDBJ databases">
        <title>The Genome Sequence of Bacillus cereus HuB4-4.</title>
        <authorList>
            <consortium name="The Broad Institute Genome Sequencing Platform"/>
            <consortium name="The Broad Institute Genome Sequencing Center for Infectious Disease"/>
            <person name="Feldgarden M."/>
            <person name="Van der Auwera G.A."/>
            <person name="Mahillon J."/>
            <person name="Duprez V."/>
            <person name="Timmery S."/>
            <person name="Mattelet C."/>
            <person name="Dierick K."/>
            <person name="Sun M."/>
            <person name="Yu Z."/>
            <person name="Zhu L."/>
            <person name="Hu X."/>
            <person name="Shank E.B."/>
            <person name="Swiecicka I."/>
            <person name="Hansen B.M."/>
            <person name="Andrup L."/>
            <person name="Walker B."/>
            <person name="Young S.K."/>
            <person name="Zeng Q."/>
            <person name="Gargeya S."/>
            <person name="Fitzgerald M."/>
            <person name="Haas B."/>
            <person name="Abouelleil A."/>
            <person name="Alvarado L."/>
            <person name="Arachchi H.M."/>
            <person name="Berlin A.M."/>
            <person name="Chapman S.B."/>
            <person name="Dewar J."/>
            <person name="Goldberg J."/>
            <person name="Griggs A."/>
            <person name="Gujja S."/>
            <person name="Hansen M."/>
            <person name="Howarth C."/>
            <person name="Imamovic A."/>
            <person name="Larimer J."/>
            <person name="McCowan C."/>
            <person name="Murphy C."/>
            <person name="Neiman D."/>
            <person name="Pearson M."/>
            <person name="Priest M."/>
            <person name="Roberts A."/>
            <person name="Saif S."/>
            <person name="Shea T."/>
            <person name="Sisk P."/>
            <person name="Sykes S."/>
            <person name="Wortman J."/>
            <person name="Nusbaum C."/>
            <person name="Birren B."/>
        </authorList>
    </citation>
    <scope>NUCLEOTIDE SEQUENCE [LARGE SCALE GENOMIC DNA]</scope>
    <source>
        <strain evidence="1 2">HuB4-4</strain>
    </source>
</reference>
<dbReference type="SUPFAM" id="SSF52317">
    <property type="entry name" value="Class I glutamine amidotransferase-like"/>
    <property type="match status" value="1"/>
</dbReference>
<dbReference type="Gene3D" id="3.40.50.880">
    <property type="match status" value="1"/>
</dbReference>
<dbReference type="EMBL" id="AHEF01000037">
    <property type="protein sequence ID" value="EOP91854.1"/>
    <property type="molecule type" value="Genomic_DNA"/>
</dbReference>
<dbReference type="AlphaFoldDB" id="A0A9W5QWM9"/>
<dbReference type="Proteomes" id="UP000014009">
    <property type="component" value="Unassembled WGS sequence"/>
</dbReference>
<evidence type="ECO:0000313" key="2">
    <source>
        <dbReference type="Proteomes" id="UP000014009"/>
    </source>
</evidence>
<dbReference type="InterPro" id="IPR029062">
    <property type="entry name" value="Class_I_gatase-like"/>
</dbReference>
<name>A0A9W5QWM9_BACCE</name>
<evidence type="ECO:0000313" key="1">
    <source>
        <dbReference type="EMBL" id="EOP91854.1"/>
    </source>
</evidence>